<dbReference type="Proteomes" id="UP000326877">
    <property type="component" value="Unassembled WGS sequence"/>
</dbReference>
<proteinExistence type="predicted"/>
<evidence type="ECO:0000313" key="3">
    <source>
        <dbReference type="EMBL" id="KAE8390113.1"/>
    </source>
</evidence>
<evidence type="ECO:0000256" key="2">
    <source>
        <dbReference type="SAM" id="Phobius"/>
    </source>
</evidence>
<dbReference type="AlphaFoldDB" id="A0A5N7C945"/>
<dbReference type="PANTHER" id="PTHR37544">
    <property type="entry name" value="SPRAY-RELATED"/>
    <property type="match status" value="1"/>
</dbReference>
<feature type="transmembrane region" description="Helical" evidence="2">
    <location>
        <begin position="1065"/>
        <end position="1085"/>
    </location>
</feature>
<feature type="transmembrane region" description="Helical" evidence="2">
    <location>
        <begin position="614"/>
        <end position="637"/>
    </location>
</feature>
<accession>A0A5N7C945</accession>
<feature type="transmembrane region" description="Helical" evidence="2">
    <location>
        <begin position="83"/>
        <end position="104"/>
    </location>
</feature>
<keyword evidence="2" id="KW-1133">Transmembrane helix</keyword>
<protein>
    <submittedName>
        <fullName evidence="3">Uncharacterized protein</fullName>
    </submittedName>
</protein>
<keyword evidence="2" id="KW-0812">Transmembrane</keyword>
<dbReference type="PANTHER" id="PTHR37544:SF3">
    <property type="entry name" value="SPRAY"/>
    <property type="match status" value="1"/>
</dbReference>
<dbReference type="Pfam" id="PF11915">
    <property type="entry name" value="DUF3433"/>
    <property type="match status" value="2"/>
</dbReference>
<dbReference type="EMBL" id="ML735258">
    <property type="protein sequence ID" value="KAE8390113.1"/>
    <property type="molecule type" value="Genomic_DNA"/>
</dbReference>
<feature type="compositionally biased region" description="Polar residues" evidence="1">
    <location>
        <begin position="1167"/>
        <end position="1177"/>
    </location>
</feature>
<dbReference type="OrthoDB" id="3248909at2759"/>
<feature type="transmembrane region" description="Helical" evidence="2">
    <location>
        <begin position="657"/>
        <end position="679"/>
    </location>
</feature>
<name>A0A5N7C945_PETAA</name>
<feature type="transmembrane region" description="Helical" evidence="2">
    <location>
        <begin position="725"/>
        <end position="747"/>
    </location>
</feature>
<reference evidence="3" key="1">
    <citation type="submission" date="2019-04" db="EMBL/GenBank/DDBJ databases">
        <title>Friends and foes A comparative genomics studyof 23 Aspergillus species from section Flavi.</title>
        <authorList>
            <consortium name="DOE Joint Genome Institute"/>
            <person name="Kjaerbolling I."/>
            <person name="Vesth T."/>
            <person name="Frisvad J.C."/>
            <person name="Nybo J.L."/>
            <person name="Theobald S."/>
            <person name="Kildgaard S."/>
            <person name="Isbrandt T."/>
            <person name="Kuo A."/>
            <person name="Sato A."/>
            <person name="Lyhne E.K."/>
            <person name="Kogle M.E."/>
            <person name="Wiebenga A."/>
            <person name="Kun R.S."/>
            <person name="Lubbers R.J."/>
            <person name="Makela M.R."/>
            <person name="Barry K."/>
            <person name="Chovatia M."/>
            <person name="Clum A."/>
            <person name="Daum C."/>
            <person name="Haridas S."/>
            <person name="He G."/>
            <person name="LaButti K."/>
            <person name="Lipzen A."/>
            <person name="Mondo S."/>
            <person name="Riley R."/>
            <person name="Salamov A."/>
            <person name="Simmons B.A."/>
            <person name="Magnuson J.K."/>
            <person name="Henrissat B."/>
            <person name="Mortensen U.H."/>
            <person name="Larsen T.O."/>
            <person name="Devries R.P."/>
            <person name="Grigoriev I.V."/>
            <person name="Machida M."/>
            <person name="Baker S.E."/>
            <person name="Andersen M.R."/>
        </authorList>
    </citation>
    <scope>NUCLEOTIDE SEQUENCE [LARGE SCALE GENOMIC DNA]</scope>
    <source>
        <strain evidence="3">IBT 14317</strain>
    </source>
</reference>
<organism evidence="3">
    <name type="scientific">Petromyces alliaceus</name>
    <name type="common">Aspergillus alliaceus</name>
    <dbReference type="NCBI Taxonomy" id="209559"/>
    <lineage>
        <taxon>Eukaryota</taxon>
        <taxon>Fungi</taxon>
        <taxon>Dikarya</taxon>
        <taxon>Ascomycota</taxon>
        <taxon>Pezizomycotina</taxon>
        <taxon>Eurotiomycetes</taxon>
        <taxon>Eurotiomycetidae</taxon>
        <taxon>Eurotiales</taxon>
        <taxon>Aspergillaceae</taxon>
        <taxon>Aspergillus</taxon>
        <taxon>Aspergillus subgen. Circumdati</taxon>
    </lineage>
</organism>
<gene>
    <name evidence="3" type="ORF">BDV23DRAFT_155919</name>
</gene>
<sequence length="1192" mass="133637">MNWIWWASWKRWSRWPFRVARKNEVEHAWDPREAWRPMSLRAPYLLTVASLLLAMAIALQVLRQYSDRVGFLVRYKRTDDLPTTVSVVYTNVPTVIALVAVNPWEFCACDVRRLEPYFQLAKPQGASATVLFTNYCFCYGIFAPITAARNRHWIVFCVTLVSLVVRMFLPSLLSGLVVMSELNTVDPKTVETWPDLVNLQTQEAWMTAEASYPRELNPGNDLVLSRSSEYAVPPVSMPVDDQNDSSVLSLNQTVYWANLTCIDTPLHGIMPTSHLFTHITDSRQAVSLNLQNISIANPSDQSPGCSVNMTLYSVVPTEAYRFQLRYWEPSPPSVDSNITSAFYSSDCDSFTMYGVVAEGSIMSNSSIGMLNATVFACRASYQYAEAEVLIASNTSIIATRIHPGAIHSLSRDQFSISKFEDLMHTKYHSKTTINTSHPVEVRVASSFIDIENYQREVRDLWNRSFLRIMNKIFNPNTSPTLLHAQQASISVVLKVISTSSIHAETMLWMASCLLFSLSLVYPRRPNFLRSDPSSIATQCAIVADLFNPTVVLARLDTDFHRCTTRQLRQWAKGLWCQWQGEPKDRRLGIVSTDGRPVPLFTQEARRKQDLMPHFLTLPWLILECSLFVAILVLFGIILRYLCIQDLNAGSKVQASLLISMLFVPNIVASAVSVFLASVLRHLSALEPWVQLQNGPVTATQSLLTTYGSQTPFAVFWKCIRRGPPLLAVLSLVCILGLLLSIISGGLFEPQIKQHSGIASSLFTAYDLSTFARPLSVPVLDSYSLLSKGIATDTLLVPWTVTNYSFVPIFVDEPESERTSFTASTRGIGADLTCDYLPANHSWIDRQSGNTYWHYEPFGNRTESNCTVEVPGTTYNYVEKSIHFATSTNCETPTVLVLARWKYVTGAPASIDNTLALHCEPTIRMQDFVVQFDHFGQVESYQPIPGSSITGGDLFQNASDVLRQYNRAFAQAAQTTFPHPDSFLGQYDWPGFFTAQAYESLNPKSSWLDPADLVIAVQSTYRAVFTTYFTLWRDLYLERLPQSHSLAVDGTVTRGIWGLLPSTPSIVIVIILLSLDILMIVGIFVARRGRFNGPRIPKSIGSLIPWIAHSQMMGDFEGTQQWNEVKLRQHLEGIGHKYRLGTARCADGISRIAVDYQDDGQHFEMHGNRTTGLPSSSMVAAESALQDEPRVVQ</sequence>
<dbReference type="InterPro" id="IPR021840">
    <property type="entry name" value="DUF3433"/>
</dbReference>
<evidence type="ECO:0000256" key="1">
    <source>
        <dbReference type="SAM" id="MobiDB-lite"/>
    </source>
</evidence>
<feature type="transmembrane region" description="Helical" evidence="2">
    <location>
        <begin position="124"/>
        <end position="142"/>
    </location>
</feature>
<keyword evidence="2" id="KW-0472">Membrane</keyword>
<feature type="region of interest" description="Disordered" evidence="1">
    <location>
        <begin position="1167"/>
        <end position="1192"/>
    </location>
</feature>
<feature type="transmembrane region" description="Helical" evidence="2">
    <location>
        <begin position="154"/>
        <end position="179"/>
    </location>
</feature>
<feature type="transmembrane region" description="Helical" evidence="2">
    <location>
        <begin position="42"/>
        <end position="62"/>
    </location>
</feature>